<dbReference type="EMBL" id="CP028103">
    <property type="protein sequence ID" value="AVQ30913.1"/>
    <property type="molecule type" value="Genomic_DNA"/>
</dbReference>
<dbReference type="GeneID" id="77467677"/>
<evidence type="ECO:0000313" key="2">
    <source>
        <dbReference type="EMBL" id="AVQ30913.1"/>
    </source>
</evidence>
<name>A0ABM6U3K8_FUSVA</name>
<dbReference type="Pfam" id="PF02514">
    <property type="entry name" value="CobN-Mg_chel"/>
    <property type="match status" value="1"/>
</dbReference>
<keyword evidence="3" id="KW-1185">Reference proteome</keyword>
<dbReference type="RefSeq" id="WP_005949905.1">
    <property type="nucleotide sequence ID" value="NZ_CP028103.1"/>
</dbReference>
<dbReference type="NCBIfam" id="TIGR02257">
    <property type="entry name" value="cobalto_cobN"/>
    <property type="match status" value="1"/>
</dbReference>
<protein>
    <submittedName>
        <fullName evidence="2">Cobaltochelatase subunit CobN</fullName>
    </submittedName>
</protein>
<evidence type="ECO:0000259" key="1">
    <source>
        <dbReference type="Pfam" id="PF02514"/>
    </source>
</evidence>
<dbReference type="InterPro" id="IPR011953">
    <property type="entry name" value="Cobalto_CobN"/>
</dbReference>
<dbReference type="PANTHER" id="PTHR44119">
    <property type="entry name" value="MAGNESIUM-CHELATASE SUBUNIT CHLH, CHLOROPLASTIC"/>
    <property type="match status" value="1"/>
</dbReference>
<dbReference type="InterPro" id="IPR003672">
    <property type="entry name" value="CobN/Mg_chltase"/>
</dbReference>
<organism evidence="2 3">
    <name type="scientific">Fusobacterium varium ATCC 27725</name>
    <dbReference type="NCBI Taxonomy" id="469618"/>
    <lineage>
        <taxon>Bacteria</taxon>
        <taxon>Fusobacteriati</taxon>
        <taxon>Fusobacteriota</taxon>
        <taxon>Fusobacteriia</taxon>
        <taxon>Fusobacteriales</taxon>
        <taxon>Fusobacteriaceae</taxon>
        <taxon>Fusobacterium</taxon>
    </lineage>
</organism>
<dbReference type="CDD" id="cd10150">
    <property type="entry name" value="CobN_like"/>
    <property type="match status" value="1"/>
</dbReference>
<reference evidence="3" key="1">
    <citation type="journal article" date="2018" name="MSphere">
        <title>Fusobacterium Genomics Using MinION and Illumina Sequencing Enables Genome Completion and Correction.</title>
        <authorList>
            <person name="Todd S.M."/>
            <person name="Settlage R.E."/>
            <person name="Lahmers K.K."/>
            <person name="Slade D.J."/>
        </authorList>
    </citation>
    <scope>NUCLEOTIDE SEQUENCE [LARGE SCALE GENOMIC DNA]</scope>
    <source>
        <strain evidence="3">ATCC 27725</strain>
    </source>
</reference>
<sequence>MFRIVFITSMFDNIHTLNKVCSLIIKEYPEKFEFKFFTAFEIDSCDEIYNQLENFTEKSDLICMMIHGGISTFKKFLRFRKNFQGKKSFFIHSTIEDETREFTSNSGLSPLIQEKLTKYYILSGEKNYKNMILYAANAIGKNKYEIEECQYPQWEGIYNDGKVVENTEKFLENIAKEKNVIGLLFHGREWQSKKMEVIDKFIEEIKKEGGLPLAVFTNSVPDLSIKSKGTKWVIENYFKKNGKIIPNVIINLIGYSQSIFNEPGDGTSMVEKSIFEELEIPVIQAMTTYQSREIWEEDVRGLDTMSLTTGVYYPEFDGQIISVTCCTHEIIKDEFGEKSIFLPIDERVNKVARMAMGWSRLFQKKNEDKKIAIIFHNMPPRNDMIGCAFGLDTPNSVYNMVETFSEMGVKTEYKFKDGNEIIQNIIKGVSNDQQWLTSEKVLERSIDTIDKKKYLKWFEKLDKKVQNKMEEQWGEGPGEFMVYEDVLPIPGILNGNIFIGLQPARGMICRAEEIYHNTDFMIPHQYYSFYKWIKEEFKADVIYHVGTHGTLEWLPGKEIGLSNSCCPDFNIDDIPHLYDYSVNVTGEGLQAKRRSYAALISYMIPALTLAGEYEDIEEMDELIKQYYQAENAKDPKLESIKEDILERVFKYNYNLDMNLKKEKILEDYKSFINKFHSYIEELKSSTIKDGLHILGEPASGDRCATLIQSLMRIDNCGMLAADKYVGKALGYEIEQLKNEPYILCENGKSNLMVLDDIRNITLAIIKETLEDKKPELKEEYLGYKIKNKKYILSLQKNILEIVLPKIMETVREKESTIKGAEGKFILPGQSGCPTRGNINILPTGTNFYAIDPNKIPSRASWKVGKQLGDKLIERYIQDEGKIPQNIAMLIYGGETMKTNGDDIAEALYLMGVRPIWLNNGDRVIGLEVIPYEELKRPRIDVTLRITGLFRDTFPILIRLLEEAVNLVSQLDESDDINYIRKNMNEEIVQLLEEGYKLSEAEHMSKMRVFGCPPGTYGAGVGVLINSKEWETREDLGKAYINWSSYAYGSSYHGTKVENIFTERMKKSEITVKNESSIEIDMLESDDYYTYHGGLVAAVKYARGKDPQSYSADASDPESTKIRNLKEETAKIMRSRILNPKWFEGLKRHGYKGAQEVSFMVDIFFGWDATSEIAEDWMYDKITEKYIENEENREWIKENNPHAVMNIAEKLLEASQRNMWNASSEKLESLRKIYLSIEGDIEAYEE</sequence>
<proteinExistence type="predicted"/>
<dbReference type="PANTHER" id="PTHR44119:SF4">
    <property type="entry name" value="AEROBIC COBALTOCHELATASE SUBUNIT COBN"/>
    <property type="match status" value="1"/>
</dbReference>
<evidence type="ECO:0000313" key="3">
    <source>
        <dbReference type="Proteomes" id="UP000241238"/>
    </source>
</evidence>
<feature type="domain" description="CobN/magnesium chelatase" evidence="1">
    <location>
        <begin position="118"/>
        <end position="1225"/>
    </location>
</feature>
<dbReference type="Proteomes" id="UP000241238">
    <property type="component" value="Chromosome"/>
</dbReference>
<accession>A0ABM6U3K8</accession>
<gene>
    <name evidence="2" type="primary">cobN</name>
    <name evidence="2" type="ORF">C4N18_06695</name>
</gene>